<dbReference type="NCBIfam" id="TIGR04056">
    <property type="entry name" value="OMP_RagA_SusC"/>
    <property type="match status" value="1"/>
</dbReference>
<evidence type="ECO:0000256" key="7">
    <source>
        <dbReference type="PROSITE-ProRule" id="PRU01360"/>
    </source>
</evidence>
<keyword evidence="9" id="KW-0675">Receptor</keyword>
<proteinExistence type="inferred from homology"/>
<evidence type="ECO:0000256" key="1">
    <source>
        <dbReference type="ARBA" id="ARBA00004571"/>
    </source>
</evidence>
<protein>
    <submittedName>
        <fullName evidence="9">TonB-dependent receptor</fullName>
    </submittedName>
</protein>
<dbReference type="GO" id="GO:0009279">
    <property type="term" value="C:cell outer membrane"/>
    <property type="evidence" value="ECO:0007669"/>
    <property type="project" value="UniProtKB-SubCell"/>
</dbReference>
<dbReference type="NCBIfam" id="TIGR04057">
    <property type="entry name" value="SusC_RagA_signa"/>
    <property type="match status" value="1"/>
</dbReference>
<keyword evidence="3 7" id="KW-1134">Transmembrane beta strand</keyword>
<dbReference type="SUPFAM" id="SSF56935">
    <property type="entry name" value="Porins"/>
    <property type="match status" value="1"/>
</dbReference>
<dbReference type="Gene3D" id="2.40.170.20">
    <property type="entry name" value="TonB-dependent receptor, beta-barrel domain"/>
    <property type="match status" value="1"/>
</dbReference>
<dbReference type="InterPro" id="IPR023996">
    <property type="entry name" value="TonB-dep_OMP_SusC/RagA"/>
</dbReference>
<comment type="subcellular location">
    <subcellularLocation>
        <location evidence="1 7">Cell outer membrane</location>
        <topology evidence="1 7">Multi-pass membrane protein</topology>
    </subcellularLocation>
</comment>
<dbReference type="Gene3D" id="2.170.130.10">
    <property type="entry name" value="TonB-dependent receptor, plug domain"/>
    <property type="match status" value="1"/>
</dbReference>
<dbReference type="InterPro" id="IPR036942">
    <property type="entry name" value="Beta-barrel_TonB_sf"/>
</dbReference>
<dbReference type="PROSITE" id="PS52016">
    <property type="entry name" value="TONB_DEPENDENT_REC_3"/>
    <property type="match status" value="1"/>
</dbReference>
<dbReference type="InterPro" id="IPR012910">
    <property type="entry name" value="Plug_dom"/>
</dbReference>
<reference evidence="9 10" key="1">
    <citation type="submission" date="2020-03" db="EMBL/GenBank/DDBJ databases">
        <authorList>
            <person name="Kim M.K."/>
        </authorList>
    </citation>
    <scope>NUCLEOTIDE SEQUENCE [LARGE SCALE GENOMIC DNA]</scope>
    <source>
        <strain evidence="9 10">BT328</strain>
    </source>
</reference>
<dbReference type="KEGG" id="spib:G8759_05790"/>
<accession>A0A6G9AIN8</accession>
<keyword evidence="6 7" id="KW-0998">Cell outer membrane</keyword>
<name>A0A6G9AIN8_9BACT</name>
<dbReference type="EMBL" id="CP050063">
    <property type="protein sequence ID" value="QIP12176.1"/>
    <property type="molecule type" value="Genomic_DNA"/>
</dbReference>
<dbReference type="InterPro" id="IPR008969">
    <property type="entry name" value="CarboxyPept-like_regulatory"/>
</dbReference>
<keyword evidence="4 7" id="KW-0812">Transmembrane</keyword>
<keyword evidence="10" id="KW-1185">Reference proteome</keyword>
<dbReference type="Proteomes" id="UP000501802">
    <property type="component" value="Chromosome"/>
</dbReference>
<dbReference type="SUPFAM" id="SSF49464">
    <property type="entry name" value="Carboxypeptidase regulatory domain-like"/>
    <property type="match status" value="1"/>
</dbReference>
<dbReference type="Pfam" id="PF07715">
    <property type="entry name" value="Plug"/>
    <property type="match status" value="1"/>
</dbReference>
<evidence type="ECO:0000256" key="4">
    <source>
        <dbReference type="ARBA" id="ARBA00022692"/>
    </source>
</evidence>
<dbReference type="Pfam" id="PF13715">
    <property type="entry name" value="CarbopepD_reg_2"/>
    <property type="match status" value="1"/>
</dbReference>
<evidence type="ECO:0000256" key="3">
    <source>
        <dbReference type="ARBA" id="ARBA00022452"/>
    </source>
</evidence>
<dbReference type="InterPro" id="IPR037066">
    <property type="entry name" value="Plug_dom_sf"/>
</dbReference>
<dbReference type="RefSeq" id="WP_167206061.1">
    <property type="nucleotide sequence ID" value="NZ_CP050063.1"/>
</dbReference>
<keyword evidence="5 7" id="KW-0472">Membrane</keyword>
<dbReference type="InterPro" id="IPR039426">
    <property type="entry name" value="TonB-dep_rcpt-like"/>
</dbReference>
<keyword evidence="2 7" id="KW-0813">Transport</keyword>
<dbReference type="InterPro" id="IPR023997">
    <property type="entry name" value="TonB-dep_OMP_SusC/RagA_CS"/>
</dbReference>
<sequence length="1130" mass="122269">MNHYSIQLSRGLLCLLLLLSPLVYRPVWAANASLMSGQTSRLVKLTGIVTDEQNQPIPGTNIVEKQTRKGTVTDAAGRFIIDVNAGATLVFSSVGFATQEIVVGSQLTLNITLKEDVNQLSEVVAVGYQTLRKSDVTGAISNVKARELNIAAPTLGQALVGKLAGVQVSQVGGAPYNSTKIRVRGIGSINASSDPLYVIDGFPAGNDVFINPNDIESIDILKDAASAAIYGSRASGGVVIITTKRGKDGKGKFDYEYQYGINQLAKKVDLLDASGFAQVMIDGRNNTYRDLVQNSGKPWTDAMFSDDNATRIAKVGNASSVSIPTDMYDFASQKLITPKYNTDWQNELYRNAPVSRHNLTFSGGNNGVRYLLSGGYQNQQGIIVNTKQERVNFRANIDGDISKKFKVGASVFVTSTSNREVQEGRFNQGPILGALIYAPIFRAYDDKGNLVKNEMASQQPVYGYQTIENPVAMAMETNITRKGLRGTYNGSASYEIIPGLVAKASLGLQTYNEKYSYYLPTSLSNGNNPPYSPQAIAAATASALQLTTQNVLAEFTATYAKQWGKHSLNGLVGYTAQKTNLDQISVSAQGFQNDAIQEITAKGADPTNFFLNLPPAPGSGVPNTTTSLSTSSIGFTGTGKQEETLLSYLARAEYNYDSRYFLTAAFRTDGSSRFGPLNRWGNFPSISGGWTISNEPFYTDWLGAASTLKLRGSWGLTGNYNVGNYNYLQTMNSPTGAVFGSGTIQTAFYSGAIKDQKLGWESTSQYNLGLDVGLFNNRLLLIANGYLSDSYNLLFNQPISAISGTTSILTNLRDSKIRNQGVELQIDGRAVSTQDFKLNLSGNISFNRNKVLNMGGANTILSAGAERSYITHITQEGQPVGMFYGFKAIGMVRQKDMDNIAADNAVYNSATQSFPAGYVLKGPARSTASTNPLRPGDLIFQDVNGDGVVNDADKQVIGSPYPKFTYGFSVTATYKAFDANASFNGIYGSQVLDGQDYYLFNMEGSGNQYSVVADRYRSEDQPGNGQIFRASRGGTQSNSTRLSTFYLQNGSYFRCANITLGYNLPAALISKARVSGLRLYVNVNNAFTITKYKGYNPEVDYNNGANLAPGVDYGKYPLARGYNIGAKITF</sequence>
<evidence type="ECO:0000256" key="5">
    <source>
        <dbReference type="ARBA" id="ARBA00023136"/>
    </source>
</evidence>
<evidence type="ECO:0000256" key="6">
    <source>
        <dbReference type="ARBA" id="ARBA00023237"/>
    </source>
</evidence>
<evidence type="ECO:0000256" key="2">
    <source>
        <dbReference type="ARBA" id="ARBA00022448"/>
    </source>
</evidence>
<evidence type="ECO:0000313" key="10">
    <source>
        <dbReference type="Proteomes" id="UP000501802"/>
    </source>
</evidence>
<dbReference type="AlphaFoldDB" id="A0A6G9AIN8"/>
<feature type="domain" description="TonB-dependent receptor plug" evidence="8">
    <location>
        <begin position="133"/>
        <end position="238"/>
    </location>
</feature>
<comment type="similarity">
    <text evidence="7">Belongs to the TonB-dependent receptor family.</text>
</comment>
<evidence type="ECO:0000259" key="8">
    <source>
        <dbReference type="Pfam" id="PF07715"/>
    </source>
</evidence>
<organism evidence="9 10">
    <name type="scientific">Spirosoma aureum</name>
    <dbReference type="NCBI Taxonomy" id="2692134"/>
    <lineage>
        <taxon>Bacteria</taxon>
        <taxon>Pseudomonadati</taxon>
        <taxon>Bacteroidota</taxon>
        <taxon>Cytophagia</taxon>
        <taxon>Cytophagales</taxon>
        <taxon>Cytophagaceae</taxon>
        <taxon>Spirosoma</taxon>
    </lineage>
</organism>
<dbReference type="Gene3D" id="2.60.40.1120">
    <property type="entry name" value="Carboxypeptidase-like, regulatory domain"/>
    <property type="match status" value="1"/>
</dbReference>
<evidence type="ECO:0000313" key="9">
    <source>
        <dbReference type="EMBL" id="QIP12176.1"/>
    </source>
</evidence>
<gene>
    <name evidence="9" type="ORF">G8759_05790</name>
</gene>